<dbReference type="InterPro" id="IPR041694">
    <property type="entry name" value="ADH_N_2"/>
</dbReference>
<organism evidence="3 4">
    <name type="scientific">Uabimicrobium amorphum</name>
    <dbReference type="NCBI Taxonomy" id="2596890"/>
    <lineage>
        <taxon>Bacteria</taxon>
        <taxon>Pseudomonadati</taxon>
        <taxon>Planctomycetota</taxon>
        <taxon>Candidatus Uabimicrobiia</taxon>
        <taxon>Candidatus Uabimicrobiales</taxon>
        <taxon>Candidatus Uabimicrobiaceae</taxon>
        <taxon>Candidatus Uabimicrobium</taxon>
    </lineage>
</organism>
<keyword evidence="4" id="KW-1185">Reference proteome</keyword>
<dbReference type="Proteomes" id="UP000326354">
    <property type="component" value="Chromosome"/>
</dbReference>
<dbReference type="InterPro" id="IPR045010">
    <property type="entry name" value="MDR_fam"/>
</dbReference>
<dbReference type="InterPro" id="IPR011032">
    <property type="entry name" value="GroES-like_sf"/>
</dbReference>
<dbReference type="Pfam" id="PF00107">
    <property type="entry name" value="ADH_zinc_N"/>
    <property type="match status" value="1"/>
</dbReference>
<dbReference type="KEGG" id="uam:UABAM_06306"/>
<protein>
    <submittedName>
        <fullName evidence="3">NADP-dependent oxidoreductase</fullName>
    </submittedName>
</protein>
<proteinExistence type="predicted"/>
<name>A0A5S9IUR1_UABAM</name>
<gene>
    <name evidence="3" type="ORF">UABAM_06306</name>
</gene>
<feature type="domain" description="Enoyl reductase (ER)" evidence="2">
    <location>
        <begin position="18"/>
        <end position="332"/>
    </location>
</feature>
<evidence type="ECO:0000313" key="4">
    <source>
        <dbReference type="Proteomes" id="UP000326354"/>
    </source>
</evidence>
<dbReference type="SUPFAM" id="SSF51735">
    <property type="entry name" value="NAD(P)-binding Rossmann-fold domains"/>
    <property type="match status" value="1"/>
</dbReference>
<dbReference type="PANTHER" id="PTHR43205:SF7">
    <property type="entry name" value="PROSTAGLANDIN REDUCTASE 1"/>
    <property type="match status" value="1"/>
</dbReference>
<evidence type="ECO:0000313" key="3">
    <source>
        <dbReference type="EMBL" id="BBM87891.1"/>
    </source>
</evidence>
<sequence length="338" mass="36876">MSNVNRVWRLRKRPVGELTNDVLSFEEEPIPTINDGQLLVRLNYLSLDPTNRIWMSDMDQYMPPVELNAPMRGLICGTVTESKHEGFAAGDIVSGLGVWADYQIGDPAMLNKLGDTGPLPVVDAFGTFALVGPTAYFGLLDIGKPQEGETVVVSGAAGAVGSIVGQIAKIKGCRAVGIAGSEEKCTWITKDLGFDAAINYKTEDVAEALKKNCPNGIDVYFDNVGGNILDACLKQMNLRGRIPTCGLISGYNETEPVPGPYNYAMMLMQRLRIEGFIVTDFAPRFPEAAAELGKWMAEGKIKVRQDVYDGLENALEHLKKLFTGENKGKLIIRVEDTK</sequence>
<dbReference type="GO" id="GO:0016628">
    <property type="term" value="F:oxidoreductase activity, acting on the CH-CH group of donors, NAD or NADP as acceptor"/>
    <property type="evidence" value="ECO:0007669"/>
    <property type="project" value="InterPro"/>
</dbReference>
<evidence type="ECO:0000259" key="2">
    <source>
        <dbReference type="SMART" id="SM00829"/>
    </source>
</evidence>
<dbReference type="SUPFAM" id="SSF50129">
    <property type="entry name" value="GroES-like"/>
    <property type="match status" value="1"/>
</dbReference>
<dbReference type="Gene3D" id="3.90.180.10">
    <property type="entry name" value="Medium-chain alcohol dehydrogenases, catalytic domain"/>
    <property type="match status" value="1"/>
</dbReference>
<dbReference type="InterPro" id="IPR020843">
    <property type="entry name" value="ER"/>
</dbReference>
<dbReference type="CDD" id="cd05288">
    <property type="entry name" value="PGDH"/>
    <property type="match status" value="1"/>
</dbReference>
<accession>A0A5S9IUR1</accession>
<dbReference type="FunFam" id="3.40.50.720:FF:000121">
    <property type="entry name" value="Prostaglandin reductase 2"/>
    <property type="match status" value="1"/>
</dbReference>
<dbReference type="AlphaFoldDB" id="A0A5S9IUR1"/>
<dbReference type="InterPro" id="IPR013149">
    <property type="entry name" value="ADH-like_C"/>
</dbReference>
<dbReference type="InterPro" id="IPR036291">
    <property type="entry name" value="NAD(P)-bd_dom_sf"/>
</dbReference>
<dbReference type="RefSeq" id="WP_151971884.1">
    <property type="nucleotide sequence ID" value="NZ_AP019860.1"/>
</dbReference>
<evidence type="ECO:0000256" key="1">
    <source>
        <dbReference type="ARBA" id="ARBA00023002"/>
    </source>
</evidence>
<reference evidence="3 4" key="1">
    <citation type="submission" date="2019-08" db="EMBL/GenBank/DDBJ databases">
        <title>Complete genome sequence of Candidatus Uab amorphum.</title>
        <authorList>
            <person name="Shiratori T."/>
            <person name="Suzuki S."/>
            <person name="Kakizawa Y."/>
            <person name="Ishida K."/>
        </authorList>
    </citation>
    <scope>NUCLEOTIDE SEQUENCE [LARGE SCALE GENOMIC DNA]</scope>
    <source>
        <strain evidence="3 4">SRT547</strain>
    </source>
</reference>
<dbReference type="Pfam" id="PF16884">
    <property type="entry name" value="ADH_N_2"/>
    <property type="match status" value="1"/>
</dbReference>
<dbReference type="Gene3D" id="3.40.50.720">
    <property type="entry name" value="NAD(P)-binding Rossmann-like Domain"/>
    <property type="match status" value="1"/>
</dbReference>
<dbReference type="PANTHER" id="PTHR43205">
    <property type="entry name" value="PROSTAGLANDIN REDUCTASE"/>
    <property type="match status" value="1"/>
</dbReference>
<keyword evidence="1" id="KW-0560">Oxidoreductase</keyword>
<dbReference type="SMART" id="SM00829">
    <property type="entry name" value="PKS_ER"/>
    <property type="match status" value="1"/>
</dbReference>
<dbReference type="OrthoDB" id="9805663at2"/>
<dbReference type="EMBL" id="AP019860">
    <property type="protein sequence ID" value="BBM87891.1"/>
    <property type="molecule type" value="Genomic_DNA"/>
</dbReference>